<accession>A0A1F7F6N2</accession>
<feature type="domain" description="Peptidase M28" evidence="3">
    <location>
        <begin position="44"/>
        <end position="240"/>
    </location>
</feature>
<evidence type="ECO:0000313" key="4">
    <source>
        <dbReference type="EMBL" id="OGK02228.1"/>
    </source>
</evidence>
<dbReference type="Proteomes" id="UP000179243">
    <property type="component" value="Unassembled WGS sequence"/>
</dbReference>
<sequence>MKIWLETFLKSKKNGTYARHDFSVQDTRQGKALALTNFHITFTGLAPKKTILCAHWDTRPWADREPLQVNRNTPIPGANDGASGVAVLMEICTALDSLSSTKSVEIIFFDGEDMGNGGDNFWFLGSKHFAAQAKPASYAGAILIDMIGDRNLSIPKEPGSVKSAPLLIRTLWDIAASLNIPAFVDRMGPMVLDDHVPLIEKGLPAIDLIDFDYPYWHTAQDTPDKCSAESLDAVGRVLIGYLYEK</sequence>
<evidence type="ECO:0000256" key="1">
    <source>
        <dbReference type="ARBA" id="ARBA00022679"/>
    </source>
</evidence>
<dbReference type="PANTHER" id="PTHR12283:SF6">
    <property type="entry name" value="GLUTAMINYL-PEPTIDE CYCLOTRANSFERASE-RELATED"/>
    <property type="match status" value="1"/>
</dbReference>
<dbReference type="PANTHER" id="PTHR12283">
    <property type="entry name" value="GLUTAMINYL-PEPTIDE CYCLOTRANSFERASE"/>
    <property type="match status" value="1"/>
</dbReference>
<organism evidence="4 5">
    <name type="scientific">Candidatus Raymondbacteria bacterium RIFOXYD12_FULL_49_13</name>
    <dbReference type="NCBI Taxonomy" id="1817890"/>
    <lineage>
        <taxon>Bacteria</taxon>
        <taxon>Raymondiibacteriota</taxon>
    </lineage>
</organism>
<dbReference type="Gene3D" id="3.40.630.10">
    <property type="entry name" value="Zn peptidases"/>
    <property type="match status" value="1"/>
</dbReference>
<evidence type="ECO:0000256" key="2">
    <source>
        <dbReference type="ARBA" id="ARBA00023315"/>
    </source>
</evidence>
<name>A0A1F7F6N2_UNCRA</name>
<dbReference type="Pfam" id="PF04389">
    <property type="entry name" value="Peptidase_M28"/>
    <property type="match status" value="1"/>
</dbReference>
<dbReference type="GO" id="GO:0016603">
    <property type="term" value="F:glutaminyl-peptide cyclotransferase activity"/>
    <property type="evidence" value="ECO:0007669"/>
    <property type="project" value="TreeGrafter"/>
</dbReference>
<evidence type="ECO:0000313" key="5">
    <source>
        <dbReference type="Proteomes" id="UP000179243"/>
    </source>
</evidence>
<dbReference type="AlphaFoldDB" id="A0A1F7F6N2"/>
<comment type="caution">
    <text evidence="4">The sequence shown here is derived from an EMBL/GenBank/DDBJ whole genome shotgun (WGS) entry which is preliminary data.</text>
</comment>
<gene>
    <name evidence="4" type="ORF">A2519_16240</name>
</gene>
<keyword evidence="2" id="KW-0012">Acyltransferase</keyword>
<dbReference type="GO" id="GO:0008270">
    <property type="term" value="F:zinc ion binding"/>
    <property type="evidence" value="ECO:0007669"/>
    <property type="project" value="TreeGrafter"/>
</dbReference>
<evidence type="ECO:0000259" key="3">
    <source>
        <dbReference type="Pfam" id="PF04389"/>
    </source>
</evidence>
<proteinExistence type="predicted"/>
<dbReference type="InterPro" id="IPR007484">
    <property type="entry name" value="Peptidase_M28"/>
</dbReference>
<dbReference type="SUPFAM" id="SSF53187">
    <property type="entry name" value="Zn-dependent exopeptidases"/>
    <property type="match status" value="1"/>
</dbReference>
<dbReference type="EMBL" id="MFYX01000110">
    <property type="protein sequence ID" value="OGK02228.1"/>
    <property type="molecule type" value="Genomic_DNA"/>
</dbReference>
<keyword evidence="1" id="KW-0808">Transferase</keyword>
<protein>
    <recommendedName>
        <fullName evidence="3">Peptidase M28 domain-containing protein</fullName>
    </recommendedName>
</protein>
<reference evidence="4 5" key="1">
    <citation type="journal article" date="2016" name="Nat. Commun.">
        <title>Thousands of microbial genomes shed light on interconnected biogeochemical processes in an aquifer system.</title>
        <authorList>
            <person name="Anantharaman K."/>
            <person name="Brown C.T."/>
            <person name="Hug L.A."/>
            <person name="Sharon I."/>
            <person name="Castelle C.J."/>
            <person name="Probst A.J."/>
            <person name="Thomas B.C."/>
            <person name="Singh A."/>
            <person name="Wilkins M.J."/>
            <person name="Karaoz U."/>
            <person name="Brodie E.L."/>
            <person name="Williams K.H."/>
            <person name="Hubbard S.S."/>
            <person name="Banfield J.F."/>
        </authorList>
    </citation>
    <scope>NUCLEOTIDE SEQUENCE [LARGE SCALE GENOMIC DNA]</scope>
</reference>
<dbReference type="InterPro" id="IPR040234">
    <property type="entry name" value="QC/QCL"/>
</dbReference>